<feature type="transmembrane region" description="Helical" evidence="1">
    <location>
        <begin position="12"/>
        <end position="30"/>
    </location>
</feature>
<dbReference type="AlphaFoldDB" id="A0A2H0N6U1"/>
<evidence type="ECO:0000313" key="3">
    <source>
        <dbReference type="Proteomes" id="UP000229600"/>
    </source>
</evidence>
<dbReference type="Proteomes" id="UP000229600">
    <property type="component" value="Unassembled WGS sequence"/>
</dbReference>
<keyword evidence="1" id="KW-0812">Transmembrane</keyword>
<comment type="caution">
    <text evidence="2">The sequence shown here is derived from an EMBL/GenBank/DDBJ whole genome shotgun (WGS) entry which is preliminary data.</text>
</comment>
<accession>A0A2H0N6U1</accession>
<proteinExistence type="predicted"/>
<keyword evidence="1" id="KW-0472">Membrane</keyword>
<reference evidence="2 3" key="1">
    <citation type="submission" date="2017-09" db="EMBL/GenBank/DDBJ databases">
        <title>Depth-based differentiation of microbial function through sediment-hosted aquifers and enrichment of novel symbionts in the deep terrestrial subsurface.</title>
        <authorList>
            <person name="Probst A.J."/>
            <person name="Ladd B."/>
            <person name="Jarett J.K."/>
            <person name="Geller-Mcgrath D.E."/>
            <person name="Sieber C.M."/>
            <person name="Emerson J.B."/>
            <person name="Anantharaman K."/>
            <person name="Thomas B.C."/>
            <person name="Malmstrom R."/>
            <person name="Stieglmeier M."/>
            <person name="Klingl A."/>
            <person name="Woyke T."/>
            <person name="Ryan C.M."/>
            <person name="Banfield J.F."/>
        </authorList>
    </citation>
    <scope>NUCLEOTIDE SEQUENCE [LARGE SCALE GENOMIC DNA]</scope>
    <source>
        <strain evidence="2">CG11_big_fil_rev_8_21_14_0_20_39_34</strain>
    </source>
</reference>
<sequence length="96" mass="11653">MKKSSLQKYWKIFIHTYVFFLVLFFFYNLVTDSGAIHWIYAFQQKHFHVISIKITITFALFSYILIPILPFILIRFFLEKKFDVYLGPKKKVYATK</sequence>
<organism evidence="2 3">
    <name type="scientific">Candidatus Magasanikbacteria bacterium CG11_big_fil_rev_8_21_14_0_20_39_34</name>
    <dbReference type="NCBI Taxonomy" id="1974653"/>
    <lineage>
        <taxon>Bacteria</taxon>
        <taxon>Candidatus Magasanikiibacteriota</taxon>
    </lineage>
</organism>
<evidence type="ECO:0000256" key="1">
    <source>
        <dbReference type="SAM" id="Phobius"/>
    </source>
</evidence>
<protein>
    <submittedName>
        <fullName evidence="2">Uncharacterized protein</fullName>
    </submittedName>
</protein>
<keyword evidence="1" id="KW-1133">Transmembrane helix</keyword>
<name>A0A2H0N6U1_9BACT</name>
<feature type="transmembrane region" description="Helical" evidence="1">
    <location>
        <begin position="50"/>
        <end position="78"/>
    </location>
</feature>
<evidence type="ECO:0000313" key="2">
    <source>
        <dbReference type="EMBL" id="PIR03835.1"/>
    </source>
</evidence>
<gene>
    <name evidence="2" type="ORF">COV59_04170</name>
</gene>
<dbReference type="EMBL" id="PCWN01000008">
    <property type="protein sequence ID" value="PIR03835.1"/>
    <property type="molecule type" value="Genomic_DNA"/>
</dbReference>